<evidence type="ECO:0000256" key="2">
    <source>
        <dbReference type="ARBA" id="ARBA00004170"/>
    </source>
</evidence>
<evidence type="ECO:0000256" key="10">
    <source>
        <dbReference type="HAMAP-Rule" id="MF_00815"/>
    </source>
</evidence>
<keyword evidence="6 10" id="KW-0406">Ion transport</keyword>
<dbReference type="PANTHER" id="PTHR11693:SF22">
    <property type="entry name" value="ATP SYNTHASE SUBUNIT GAMMA, MITOCHONDRIAL"/>
    <property type="match status" value="1"/>
</dbReference>
<evidence type="ECO:0000313" key="11">
    <source>
        <dbReference type="EMBL" id="OGF21561.1"/>
    </source>
</evidence>
<accession>A0A1F5S5L8</accession>
<evidence type="ECO:0000256" key="6">
    <source>
        <dbReference type="ARBA" id="ARBA00023065"/>
    </source>
</evidence>
<protein>
    <recommendedName>
        <fullName evidence="10">ATP synthase gamma chain</fullName>
    </recommendedName>
    <alternativeName>
        <fullName evidence="10">ATP synthase F1 sector gamma subunit</fullName>
    </alternativeName>
    <alternativeName>
        <fullName evidence="10">F-ATPase gamma subunit</fullName>
    </alternativeName>
</protein>
<organism evidence="11 12">
    <name type="scientific">Candidatus Falkowbacteria bacterium RIFOXYA2_FULL_38_12</name>
    <dbReference type="NCBI Taxonomy" id="1797993"/>
    <lineage>
        <taxon>Bacteria</taxon>
        <taxon>Candidatus Falkowiibacteriota</taxon>
    </lineage>
</organism>
<evidence type="ECO:0000256" key="7">
    <source>
        <dbReference type="ARBA" id="ARBA00023136"/>
    </source>
</evidence>
<dbReference type="Pfam" id="PF00231">
    <property type="entry name" value="ATP-synt"/>
    <property type="match status" value="1"/>
</dbReference>
<dbReference type="GO" id="GO:0042777">
    <property type="term" value="P:proton motive force-driven plasma membrane ATP synthesis"/>
    <property type="evidence" value="ECO:0007669"/>
    <property type="project" value="UniProtKB-UniRule"/>
</dbReference>
<comment type="function">
    <text evidence="1 10">Produces ATP from ADP in the presence of a proton gradient across the membrane. The gamma chain is believed to be important in regulating ATPase activity and the flow of protons through the CF(0) complex.</text>
</comment>
<dbReference type="GO" id="GO:0005524">
    <property type="term" value="F:ATP binding"/>
    <property type="evidence" value="ECO:0007669"/>
    <property type="project" value="UniProtKB-UniRule"/>
</dbReference>
<evidence type="ECO:0000256" key="5">
    <source>
        <dbReference type="ARBA" id="ARBA00022781"/>
    </source>
</evidence>
<keyword evidence="9 10" id="KW-0066">ATP synthesis</keyword>
<sequence length="306" mass="34419">MAVSIKIIRRRIKSIANTKKITKAMELVAASKMKKAQNATLKTRTYSNKAWSLITDLSFKTERKIHPLLVRNGPPIKKICVALITSDRGLCGGFNSQIIKKTLEFQKREMANGREVDFITVGKKGRDVIARNHFNIVADFTDIGSIISLFEMKAISKIIIDDFTSGKYDEMYLAYTDFVSTITQKSKIIKLLPFEKNRDIDLGNVGKNTIEDENPSGEASEYEFIFEPNPDQVLEYMLPRVVEMQVYQAILESNASEHSARMVAMKNASDAAVDMIFDLTLAYNQARQTSITKEIMEIVGGKAALE</sequence>
<dbReference type="HAMAP" id="MF_00815">
    <property type="entry name" value="ATP_synth_gamma_bact"/>
    <property type="match status" value="1"/>
</dbReference>
<keyword evidence="7 10" id="KW-0472">Membrane</keyword>
<dbReference type="Proteomes" id="UP000177407">
    <property type="component" value="Unassembled WGS sequence"/>
</dbReference>
<evidence type="ECO:0000256" key="9">
    <source>
        <dbReference type="ARBA" id="ARBA00023310"/>
    </source>
</evidence>
<reference evidence="11 12" key="1">
    <citation type="journal article" date="2016" name="Nat. Commun.">
        <title>Thousands of microbial genomes shed light on interconnected biogeochemical processes in an aquifer system.</title>
        <authorList>
            <person name="Anantharaman K."/>
            <person name="Brown C.T."/>
            <person name="Hug L.A."/>
            <person name="Sharon I."/>
            <person name="Castelle C.J."/>
            <person name="Probst A.J."/>
            <person name="Thomas B.C."/>
            <person name="Singh A."/>
            <person name="Wilkins M.J."/>
            <person name="Karaoz U."/>
            <person name="Brodie E.L."/>
            <person name="Williams K.H."/>
            <person name="Hubbard S.S."/>
            <person name="Banfield J.F."/>
        </authorList>
    </citation>
    <scope>NUCLEOTIDE SEQUENCE [LARGE SCALE GENOMIC DNA]</scope>
</reference>
<dbReference type="Gene3D" id="1.10.287.80">
    <property type="entry name" value="ATP synthase, gamma subunit, helix hairpin domain"/>
    <property type="match status" value="2"/>
</dbReference>
<dbReference type="CDD" id="cd12151">
    <property type="entry name" value="F1-ATPase_gamma"/>
    <property type="match status" value="1"/>
</dbReference>
<comment type="subunit">
    <text evidence="10">F-type ATPases have 2 components, CF(1) - the catalytic core - and CF(0) - the membrane proton channel. CF(1) has five subunits: alpha(3), beta(3), gamma(1), delta(1), epsilon(1). CF(0) has three main subunits: a, b and c.</text>
</comment>
<comment type="caution">
    <text evidence="11">The sequence shown here is derived from an EMBL/GenBank/DDBJ whole genome shotgun (WGS) entry which is preliminary data.</text>
</comment>
<dbReference type="AlphaFoldDB" id="A0A1F5S5L8"/>
<proteinExistence type="inferred from homology"/>
<dbReference type="Gene3D" id="3.40.1380.10">
    <property type="match status" value="1"/>
</dbReference>
<keyword evidence="8 10" id="KW-0139">CF(1)</keyword>
<dbReference type="GO" id="GO:0046933">
    <property type="term" value="F:proton-transporting ATP synthase activity, rotational mechanism"/>
    <property type="evidence" value="ECO:0007669"/>
    <property type="project" value="UniProtKB-UniRule"/>
</dbReference>
<dbReference type="InterPro" id="IPR000131">
    <property type="entry name" value="ATP_synth_F1_gsu"/>
</dbReference>
<name>A0A1F5S5L8_9BACT</name>
<dbReference type="GO" id="GO:0045259">
    <property type="term" value="C:proton-transporting ATP synthase complex"/>
    <property type="evidence" value="ECO:0007669"/>
    <property type="project" value="UniProtKB-KW"/>
</dbReference>
<keyword evidence="10" id="KW-1003">Cell membrane</keyword>
<evidence type="ECO:0000256" key="8">
    <source>
        <dbReference type="ARBA" id="ARBA00023196"/>
    </source>
</evidence>
<comment type="similarity">
    <text evidence="3 10">Belongs to the ATPase gamma chain family.</text>
</comment>
<evidence type="ECO:0000256" key="1">
    <source>
        <dbReference type="ARBA" id="ARBA00003456"/>
    </source>
</evidence>
<evidence type="ECO:0000313" key="12">
    <source>
        <dbReference type="Proteomes" id="UP000177407"/>
    </source>
</evidence>
<gene>
    <name evidence="10" type="primary">atpG</name>
    <name evidence="11" type="ORF">A2257_02720</name>
</gene>
<dbReference type="NCBIfam" id="TIGR01146">
    <property type="entry name" value="ATPsyn_F1gamma"/>
    <property type="match status" value="1"/>
</dbReference>
<evidence type="ECO:0000256" key="4">
    <source>
        <dbReference type="ARBA" id="ARBA00022448"/>
    </source>
</evidence>
<dbReference type="InterPro" id="IPR035968">
    <property type="entry name" value="ATP_synth_F1_ATPase_gsu"/>
</dbReference>
<dbReference type="PANTHER" id="PTHR11693">
    <property type="entry name" value="ATP SYNTHASE GAMMA CHAIN"/>
    <property type="match status" value="1"/>
</dbReference>
<dbReference type="GO" id="GO:0005886">
    <property type="term" value="C:plasma membrane"/>
    <property type="evidence" value="ECO:0007669"/>
    <property type="project" value="UniProtKB-SubCell"/>
</dbReference>
<dbReference type="SUPFAM" id="SSF52943">
    <property type="entry name" value="ATP synthase (F1-ATPase), gamma subunit"/>
    <property type="match status" value="1"/>
</dbReference>
<dbReference type="PRINTS" id="PR00126">
    <property type="entry name" value="ATPASEGAMMA"/>
</dbReference>
<dbReference type="EMBL" id="MFGA01000003">
    <property type="protein sequence ID" value="OGF21561.1"/>
    <property type="molecule type" value="Genomic_DNA"/>
</dbReference>
<evidence type="ECO:0000256" key="3">
    <source>
        <dbReference type="ARBA" id="ARBA00007681"/>
    </source>
</evidence>
<keyword evidence="4 10" id="KW-0813">Transport</keyword>
<keyword evidence="5 10" id="KW-0375">Hydrogen ion transport</keyword>
<comment type="subcellular location">
    <subcellularLocation>
        <location evidence="10">Cell membrane</location>
        <topology evidence="10">Peripheral membrane protein</topology>
    </subcellularLocation>
    <subcellularLocation>
        <location evidence="2">Membrane</location>
        <topology evidence="2">Peripheral membrane protein</topology>
    </subcellularLocation>
</comment>